<protein>
    <submittedName>
        <fullName evidence="3 4">Uncharacterized protein LOC106064083</fullName>
    </submittedName>
</protein>
<keyword evidence="1" id="KW-0175">Coiled coil</keyword>
<dbReference type="RefSeq" id="XP_055870481.1">
    <property type="nucleotide sequence ID" value="XM_056014506.1"/>
</dbReference>
<gene>
    <name evidence="3 4 5" type="primary">LOC106064083</name>
</gene>
<sequence length="290" mass="33439">MRTFKEVKTLAIELETLEEIKLKLEKIAVDISKVLEEGREWINEKSNLSFLEIKNTVSFEVCRCKERCLNVAGYQNNAMSSQMTTTQNTAIEGSVVDRPVSCTCSDKRNDQGVNEANNTLKVTHMKKSKSLRKKVQETEQTLNQRTEQILIELQNASSFMSLLQTQAEDICRELNDLKENRYTLDNKINALDRKLEEHLALHFESGKAVGIQKSQRYHNMGTLELGEAVDDKCDTKLDVIRQEIEDLTIEQCGRFVCPMCSVYIYGFRYTGKKGVMCLECWKEYILSWYT</sequence>
<dbReference type="AlphaFoldDB" id="A0A9W2Z6C8"/>
<dbReference type="GeneID" id="106064083"/>
<dbReference type="RefSeq" id="XP_055870479.1">
    <property type="nucleotide sequence ID" value="XM_056014504.1"/>
</dbReference>
<evidence type="ECO:0000313" key="3">
    <source>
        <dbReference type="RefSeq" id="XP_055870479.1"/>
    </source>
</evidence>
<accession>A0A9W2Z6C8</accession>
<organism evidence="2 5">
    <name type="scientific">Biomphalaria glabrata</name>
    <name type="common">Bloodfluke planorb</name>
    <name type="synonym">Freshwater snail</name>
    <dbReference type="NCBI Taxonomy" id="6526"/>
    <lineage>
        <taxon>Eukaryota</taxon>
        <taxon>Metazoa</taxon>
        <taxon>Spiralia</taxon>
        <taxon>Lophotrochozoa</taxon>
        <taxon>Mollusca</taxon>
        <taxon>Gastropoda</taxon>
        <taxon>Heterobranchia</taxon>
        <taxon>Euthyneura</taxon>
        <taxon>Panpulmonata</taxon>
        <taxon>Hygrophila</taxon>
        <taxon>Lymnaeoidea</taxon>
        <taxon>Planorbidae</taxon>
        <taxon>Biomphalaria</taxon>
    </lineage>
</organism>
<dbReference type="RefSeq" id="XP_055870480.1">
    <property type="nucleotide sequence ID" value="XM_056014505.1"/>
</dbReference>
<evidence type="ECO:0000313" key="5">
    <source>
        <dbReference type="RefSeq" id="XP_055870481.1"/>
    </source>
</evidence>
<evidence type="ECO:0000256" key="1">
    <source>
        <dbReference type="SAM" id="Coils"/>
    </source>
</evidence>
<evidence type="ECO:0000313" key="2">
    <source>
        <dbReference type="Proteomes" id="UP001165740"/>
    </source>
</evidence>
<dbReference type="Proteomes" id="UP001165740">
    <property type="component" value="Chromosome 16"/>
</dbReference>
<feature type="coiled-coil region" evidence="1">
    <location>
        <begin position="7"/>
        <end position="37"/>
    </location>
</feature>
<reference evidence="3 4" key="1">
    <citation type="submission" date="2025-04" db="UniProtKB">
        <authorList>
            <consortium name="RefSeq"/>
        </authorList>
    </citation>
    <scope>IDENTIFICATION</scope>
</reference>
<proteinExistence type="predicted"/>
<keyword evidence="2" id="KW-1185">Reference proteome</keyword>
<name>A0A9W2Z6C8_BIOGL</name>
<feature type="coiled-coil region" evidence="1">
    <location>
        <begin position="128"/>
        <end position="194"/>
    </location>
</feature>
<evidence type="ECO:0000313" key="4">
    <source>
        <dbReference type="RefSeq" id="XP_055870480.1"/>
    </source>
</evidence>